<organism evidence="5 6">
    <name type="scientific">Periconia macrospinosa</name>
    <dbReference type="NCBI Taxonomy" id="97972"/>
    <lineage>
        <taxon>Eukaryota</taxon>
        <taxon>Fungi</taxon>
        <taxon>Dikarya</taxon>
        <taxon>Ascomycota</taxon>
        <taxon>Pezizomycotina</taxon>
        <taxon>Dothideomycetes</taxon>
        <taxon>Pleosporomycetidae</taxon>
        <taxon>Pleosporales</taxon>
        <taxon>Massarineae</taxon>
        <taxon>Periconiaceae</taxon>
        <taxon>Periconia</taxon>
    </lineage>
</organism>
<name>A0A2V1DEB5_9PLEO</name>
<feature type="compositionally biased region" description="Polar residues" evidence="4">
    <location>
        <begin position="1"/>
        <end position="10"/>
    </location>
</feature>
<dbReference type="PANTHER" id="PTHR24123:SF33">
    <property type="entry name" value="PROTEIN HOS4"/>
    <property type="match status" value="1"/>
</dbReference>
<dbReference type="InterPro" id="IPR036770">
    <property type="entry name" value="Ankyrin_rpt-contain_sf"/>
</dbReference>
<dbReference type="EMBL" id="KZ805464">
    <property type="protein sequence ID" value="PVH96457.1"/>
    <property type="molecule type" value="Genomic_DNA"/>
</dbReference>
<evidence type="ECO:0000256" key="1">
    <source>
        <dbReference type="ARBA" id="ARBA00022737"/>
    </source>
</evidence>
<protein>
    <submittedName>
        <fullName evidence="5">Ankyrin</fullName>
    </submittedName>
</protein>
<dbReference type="OrthoDB" id="3683591at2759"/>
<evidence type="ECO:0000313" key="5">
    <source>
        <dbReference type="EMBL" id="PVH96457.1"/>
    </source>
</evidence>
<dbReference type="PANTHER" id="PTHR24123">
    <property type="entry name" value="ANKYRIN REPEAT-CONTAINING"/>
    <property type="match status" value="1"/>
</dbReference>
<dbReference type="STRING" id="97972.A0A2V1DEB5"/>
<dbReference type="PROSITE" id="PS50297">
    <property type="entry name" value="ANK_REP_REGION"/>
    <property type="match status" value="1"/>
</dbReference>
<evidence type="ECO:0000256" key="2">
    <source>
        <dbReference type="ARBA" id="ARBA00023043"/>
    </source>
</evidence>
<keyword evidence="2 3" id="KW-0040">ANK repeat</keyword>
<proteinExistence type="predicted"/>
<evidence type="ECO:0000256" key="3">
    <source>
        <dbReference type="PROSITE-ProRule" id="PRU00023"/>
    </source>
</evidence>
<evidence type="ECO:0000256" key="4">
    <source>
        <dbReference type="SAM" id="MobiDB-lite"/>
    </source>
</evidence>
<accession>A0A2V1DEB5</accession>
<gene>
    <name evidence="5" type="ORF">DM02DRAFT_674798</name>
</gene>
<dbReference type="Gene3D" id="1.25.40.20">
    <property type="entry name" value="Ankyrin repeat-containing domain"/>
    <property type="match status" value="1"/>
</dbReference>
<feature type="region of interest" description="Disordered" evidence="4">
    <location>
        <begin position="1"/>
        <end position="24"/>
    </location>
</feature>
<evidence type="ECO:0000313" key="6">
    <source>
        <dbReference type="Proteomes" id="UP000244855"/>
    </source>
</evidence>
<dbReference type="Proteomes" id="UP000244855">
    <property type="component" value="Unassembled WGS sequence"/>
</dbReference>
<dbReference type="SMART" id="SM00248">
    <property type="entry name" value="ANK"/>
    <property type="match status" value="3"/>
</dbReference>
<dbReference type="InterPro" id="IPR051165">
    <property type="entry name" value="Multifunctional_ANK_Repeat"/>
</dbReference>
<feature type="compositionally biased region" description="Low complexity" evidence="4">
    <location>
        <begin position="11"/>
        <end position="23"/>
    </location>
</feature>
<dbReference type="InterPro" id="IPR002110">
    <property type="entry name" value="Ankyrin_rpt"/>
</dbReference>
<dbReference type="SUPFAM" id="SSF48403">
    <property type="entry name" value="Ankyrin repeat"/>
    <property type="match status" value="1"/>
</dbReference>
<feature type="repeat" description="ANK" evidence="3">
    <location>
        <begin position="282"/>
        <end position="314"/>
    </location>
</feature>
<keyword evidence="6" id="KW-1185">Reference proteome</keyword>
<dbReference type="Pfam" id="PF12796">
    <property type="entry name" value="Ank_2"/>
    <property type="match status" value="1"/>
</dbReference>
<reference evidence="5 6" key="1">
    <citation type="journal article" date="2018" name="Sci. Rep.">
        <title>Comparative genomics provides insights into the lifestyle and reveals functional heterogeneity of dark septate endophytic fungi.</title>
        <authorList>
            <person name="Knapp D.G."/>
            <person name="Nemeth J.B."/>
            <person name="Barry K."/>
            <person name="Hainaut M."/>
            <person name="Henrissat B."/>
            <person name="Johnson J."/>
            <person name="Kuo A."/>
            <person name="Lim J.H.P."/>
            <person name="Lipzen A."/>
            <person name="Nolan M."/>
            <person name="Ohm R.A."/>
            <person name="Tamas L."/>
            <person name="Grigoriev I.V."/>
            <person name="Spatafora J.W."/>
            <person name="Nagy L.G."/>
            <person name="Kovacs G.M."/>
        </authorList>
    </citation>
    <scope>NUCLEOTIDE SEQUENCE [LARGE SCALE GENOMIC DNA]</scope>
    <source>
        <strain evidence="5 6">DSE2036</strain>
    </source>
</reference>
<dbReference type="AlphaFoldDB" id="A0A2V1DEB5"/>
<dbReference type="PROSITE" id="PS50088">
    <property type="entry name" value="ANK_REPEAT"/>
    <property type="match status" value="1"/>
</dbReference>
<sequence>MASSSAQIDVSTLPSSPTSPSWESPRHFTFDLGSAIVTGPIQPLTPTGKALKQLSIELEILVEDNLSLATVQNFLDRYKIPYGSGTEEASAIHPLVLEWLSHREILKIVLEKNREDIARYLIDQGFSVNGDGIHEMCKKSPELVKQVIEQGKWDINQPISETLPPILASFPTNPEMIQYLLVHGANPNLASSNGNYTIFHSLSQYATIAVLTLVLSASPASILPGSPSADVVFHAATAHTHRKDRIDIIKFLLDNGAPIDMVAGCGKYENQAKYLVQLWAMGRKTALHWAVEHGMVDLVEFLVQRGADVGKETWSLRTGSRWVSVEELAVMCDYEDIREVLVRGKGEV</sequence>
<keyword evidence="1" id="KW-0677">Repeat</keyword>